<keyword evidence="2" id="KW-1185">Reference proteome</keyword>
<organism evidence="1 2">
    <name type="scientific">Ornithinibacillus caprae</name>
    <dbReference type="NCBI Taxonomy" id="2678566"/>
    <lineage>
        <taxon>Bacteria</taxon>
        <taxon>Bacillati</taxon>
        <taxon>Bacillota</taxon>
        <taxon>Bacilli</taxon>
        <taxon>Bacillales</taxon>
        <taxon>Bacillaceae</taxon>
        <taxon>Ornithinibacillus</taxon>
    </lineage>
</organism>
<evidence type="ECO:0000313" key="2">
    <source>
        <dbReference type="Proteomes" id="UP000469125"/>
    </source>
</evidence>
<accession>A0A6N8FL37</accession>
<protein>
    <submittedName>
        <fullName evidence="1">Uncharacterized protein</fullName>
    </submittedName>
</protein>
<comment type="caution">
    <text evidence="1">The sequence shown here is derived from an EMBL/GenBank/DDBJ whole genome shotgun (WGS) entry which is preliminary data.</text>
</comment>
<proteinExistence type="predicted"/>
<gene>
    <name evidence="1" type="ORF">GMD78_06295</name>
</gene>
<dbReference type="Proteomes" id="UP000469125">
    <property type="component" value="Unassembled WGS sequence"/>
</dbReference>
<dbReference type="AlphaFoldDB" id="A0A6N8FL37"/>
<sequence>MSVSKSENRVQSLVIVSPKLYRYITTELEHLYHIHSYDVQIGAIKKKDGIQVIVRFGKHFSKKEEQFFLHEQVKELSKEVKEFVESTGEACKKALIDDYFKMMAP</sequence>
<dbReference type="EMBL" id="WOCA01000003">
    <property type="protein sequence ID" value="MUK88008.1"/>
    <property type="molecule type" value="Genomic_DNA"/>
</dbReference>
<evidence type="ECO:0000313" key="1">
    <source>
        <dbReference type="EMBL" id="MUK88008.1"/>
    </source>
</evidence>
<reference evidence="1 2" key="1">
    <citation type="submission" date="2019-11" db="EMBL/GenBank/DDBJ databases">
        <authorList>
            <person name="Li X."/>
        </authorList>
    </citation>
    <scope>NUCLEOTIDE SEQUENCE [LARGE SCALE GENOMIC DNA]</scope>
    <source>
        <strain evidence="1 2">L9</strain>
    </source>
</reference>
<dbReference type="RefSeq" id="WP_155667994.1">
    <property type="nucleotide sequence ID" value="NZ_WOCA01000003.1"/>
</dbReference>
<name>A0A6N8FL37_9BACI</name>